<reference evidence="12 13" key="1">
    <citation type="submission" date="2020-08" db="EMBL/GenBank/DDBJ databases">
        <title>Functional genomics of gut bacteria from endangered species of beetles.</title>
        <authorList>
            <person name="Carlos-Shanley C."/>
        </authorList>
    </citation>
    <scope>NUCLEOTIDE SEQUENCE [LARGE SCALE GENOMIC DNA]</scope>
    <source>
        <strain evidence="12 13">S00179</strain>
    </source>
</reference>
<keyword evidence="9" id="KW-0460">Magnesium</keyword>
<organism evidence="12 13">
    <name type="scientific">Pseudomonas nitroreducens</name>
    <dbReference type="NCBI Taxonomy" id="46680"/>
    <lineage>
        <taxon>Bacteria</taxon>
        <taxon>Pseudomonadati</taxon>
        <taxon>Pseudomonadota</taxon>
        <taxon>Gammaproteobacteria</taxon>
        <taxon>Pseudomonadales</taxon>
        <taxon>Pseudomonadaceae</taxon>
        <taxon>Pseudomonas</taxon>
    </lineage>
</organism>
<dbReference type="Pfam" id="PF21315">
    <property type="entry name" value="FAN1_HTH"/>
    <property type="match status" value="1"/>
</dbReference>
<dbReference type="InterPro" id="IPR014883">
    <property type="entry name" value="VRR_NUC"/>
</dbReference>
<evidence type="ECO:0000313" key="12">
    <source>
        <dbReference type="EMBL" id="MBB4863246.1"/>
    </source>
</evidence>
<dbReference type="AlphaFoldDB" id="A0A7W7KI85"/>
<dbReference type="GO" id="GO:0046872">
    <property type="term" value="F:metal ion binding"/>
    <property type="evidence" value="ECO:0007669"/>
    <property type="project" value="UniProtKB-KW"/>
</dbReference>
<protein>
    <recommendedName>
        <fullName evidence="5">phosphodiesterase I</fullName>
        <ecNumber evidence="5">3.1.4.1</ecNumber>
    </recommendedName>
</protein>
<accession>A0A7W7KI85</accession>
<dbReference type="PANTHER" id="PTHR15749">
    <property type="entry name" value="FANCONI-ASSOCIATED NUCLEASE 1"/>
    <property type="match status" value="1"/>
</dbReference>
<sequence>MHAPLDPSLYYLSNFHRALDWIDERYADLLDAEEARFIADFRALPLPSRALLVRLVMRKGPHFRAGKLSYAEIGDIRSAAAPLLALGWLDDAWPLALEEVLGLLLKDELLARFREDLPRGSLKKAELYEHLHAYHEQVQPFAAWYPDLDALYTLLATPLCDRLRLLFFGNLQQDWSEFVLADLGIFRYESVPFTADSRAFRQRDDLEAYLHLWNAAVRFDSGEPIGELLAELAGFHSDNAYLQARHGRLLYRMAYQWEREGELDAALALYQRTAAGGSRQRQVRVLERLQRFEEAHALAQLALAAPESDGELQLLERALTRLVRQLGLPREKASKPAPPLRIDLELPQPDYSVEFAVQAVLHEDAAPVHYVENALVCSLFGLLCWEVIFAPLPGAFFHPFQAGPSDLNRGDFVSRRADAFAARLVLLESDAYLAAIRETYTAKFGILSPFVHWELLNETLLEQALHCLPAAHLKLWFERLLADPKANRAGMPDLIQFWPAEARYRMIEVKGPGDRLQDNQKRWLAFCAEHGMPVEVCYVRWQQEAVPSP</sequence>
<dbReference type="FunFam" id="3.40.1350.10:FF:000024">
    <property type="entry name" value="Fanconi-associated nuclease"/>
    <property type="match status" value="1"/>
</dbReference>
<feature type="domain" description="VRR-NUC" evidence="11">
    <location>
        <begin position="427"/>
        <end position="541"/>
    </location>
</feature>
<evidence type="ECO:0000256" key="1">
    <source>
        <dbReference type="ARBA" id="ARBA00000983"/>
    </source>
</evidence>
<dbReference type="GO" id="GO:0036297">
    <property type="term" value="P:interstrand cross-link repair"/>
    <property type="evidence" value="ECO:0007669"/>
    <property type="project" value="InterPro"/>
</dbReference>
<dbReference type="Gene3D" id="3.40.1350.10">
    <property type="match status" value="1"/>
</dbReference>
<evidence type="ECO:0000259" key="11">
    <source>
        <dbReference type="SMART" id="SM00990"/>
    </source>
</evidence>
<evidence type="ECO:0000256" key="7">
    <source>
        <dbReference type="ARBA" id="ARBA00022723"/>
    </source>
</evidence>
<comment type="caution">
    <text evidence="12">The sequence shown here is derived from an EMBL/GenBank/DDBJ whole genome shotgun (WGS) entry which is preliminary data.</text>
</comment>
<keyword evidence="10" id="KW-0464">Manganese</keyword>
<dbReference type="Pfam" id="PF08774">
    <property type="entry name" value="VRR_NUC"/>
    <property type="match status" value="1"/>
</dbReference>
<evidence type="ECO:0000313" key="13">
    <source>
        <dbReference type="Proteomes" id="UP000566995"/>
    </source>
</evidence>
<dbReference type="InterPro" id="IPR011856">
    <property type="entry name" value="tRNA_endonuc-like_dom_sf"/>
</dbReference>
<name>A0A7W7KI85_PSENT</name>
<evidence type="ECO:0000256" key="5">
    <source>
        <dbReference type="ARBA" id="ARBA00012029"/>
    </source>
</evidence>
<dbReference type="InterPro" id="IPR040603">
    <property type="entry name" value="FAN1_SAP_bact"/>
</dbReference>
<dbReference type="RefSeq" id="WP_184588449.1">
    <property type="nucleotide sequence ID" value="NZ_JACHLI010000006.1"/>
</dbReference>
<evidence type="ECO:0000256" key="2">
    <source>
        <dbReference type="ARBA" id="ARBA00001936"/>
    </source>
</evidence>
<comment type="cofactor">
    <cofactor evidence="2">
        <name>Mn(2+)</name>
        <dbReference type="ChEBI" id="CHEBI:29035"/>
    </cofactor>
</comment>
<keyword evidence="7" id="KW-0479">Metal-binding</keyword>
<dbReference type="InterPro" id="IPR049125">
    <property type="entry name" value="FAN1-like_WH"/>
</dbReference>
<evidence type="ECO:0000256" key="9">
    <source>
        <dbReference type="ARBA" id="ARBA00022842"/>
    </source>
</evidence>
<dbReference type="GO" id="GO:0004528">
    <property type="term" value="F:phosphodiesterase I activity"/>
    <property type="evidence" value="ECO:0007669"/>
    <property type="project" value="UniProtKB-EC"/>
</dbReference>
<dbReference type="SMART" id="SM00990">
    <property type="entry name" value="VRR_NUC"/>
    <property type="match status" value="1"/>
</dbReference>
<dbReference type="Pfam" id="PF18081">
    <property type="entry name" value="FANC_SAP"/>
    <property type="match status" value="1"/>
</dbReference>
<dbReference type="Proteomes" id="UP000566995">
    <property type="component" value="Unassembled WGS sequence"/>
</dbReference>
<dbReference type="EC" id="3.1.4.1" evidence="5"/>
<evidence type="ECO:0000256" key="3">
    <source>
        <dbReference type="ARBA" id="ARBA00001946"/>
    </source>
</evidence>
<dbReference type="EMBL" id="JACHLI010000006">
    <property type="protein sequence ID" value="MBB4863246.1"/>
    <property type="molecule type" value="Genomic_DNA"/>
</dbReference>
<gene>
    <name evidence="12" type="ORF">HNP46_002093</name>
</gene>
<proteinExistence type="inferred from homology"/>
<comment type="catalytic activity">
    <reaction evidence="1">
        <text>Hydrolytically removes 5'-nucleotides successively from the 3'-hydroxy termini of 3'-hydroxy-terminated oligonucleotides.</text>
        <dbReference type="EC" id="3.1.4.1"/>
    </reaction>
</comment>
<evidence type="ECO:0000256" key="6">
    <source>
        <dbReference type="ARBA" id="ARBA00022722"/>
    </source>
</evidence>
<comment type="similarity">
    <text evidence="4">Belongs to the FAN1 family.</text>
</comment>
<keyword evidence="8" id="KW-0378">Hydrolase</keyword>
<dbReference type="GO" id="GO:0003676">
    <property type="term" value="F:nucleic acid binding"/>
    <property type="evidence" value="ECO:0007669"/>
    <property type="project" value="InterPro"/>
</dbReference>
<comment type="cofactor">
    <cofactor evidence="3">
        <name>Mg(2+)</name>
        <dbReference type="ChEBI" id="CHEBI:18420"/>
    </cofactor>
</comment>
<evidence type="ECO:0000256" key="10">
    <source>
        <dbReference type="ARBA" id="ARBA00023211"/>
    </source>
</evidence>
<dbReference type="InterPro" id="IPR033315">
    <property type="entry name" value="Fan1-like"/>
</dbReference>
<evidence type="ECO:0000256" key="4">
    <source>
        <dbReference type="ARBA" id="ARBA00005533"/>
    </source>
</evidence>
<dbReference type="PANTHER" id="PTHR15749:SF4">
    <property type="entry name" value="FANCONI-ASSOCIATED NUCLEASE 1"/>
    <property type="match status" value="1"/>
</dbReference>
<evidence type="ECO:0000256" key="8">
    <source>
        <dbReference type="ARBA" id="ARBA00022801"/>
    </source>
</evidence>
<keyword evidence="6" id="KW-0540">Nuclease</keyword>